<evidence type="ECO:0000256" key="2">
    <source>
        <dbReference type="ARBA" id="ARBA00004496"/>
    </source>
</evidence>
<comment type="subcellular location">
    <subcellularLocation>
        <location evidence="2">Cytoplasm</location>
    </subcellularLocation>
</comment>
<evidence type="ECO:0000256" key="3">
    <source>
        <dbReference type="ARBA" id="ARBA00006577"/>
    </source>
</evidence>
<dbReference type="EMBL" id="SLZR01000001">
    <property type="protein sequence ID" value="TCS43911.1"/>
    <property type="molecule type" value="Genomic_DNA"/>
</dbReference>
<keyword evidence="6" id="KW-0143">Chaperone</keyword>
<evidence type="ECO:0000256" key="5">
    <source>
        <dbReference type="ARBA" id="ARBA00023110"/>
    </source>
</evidence>
<dbReference type="RefSeq" id="WP_132699069.1">
    <property type="nucleotide sequence ID" value="NZ_SLZR01000001.1"/>
</dbReference>
<evidence type="ECO:0000256" key="4">
    <source>
        <dbReference type="ARBA" id="ARBA00022490"/>
    </source>
</evidence>
<gene>
    <name evidence="12" type="ORF">BCF53_101254</name>
</gene>
<organism evidence="12 13">
    <name type="scientific">Reinekea marinisedimentorum</name>
    <dbReference type="NCBI Taxonomy" id="230495"/>
    <lineage>
        <taxon>Bacteria</taxon>
        <taxon>Pseudomonadati</taxon>
        <taxon>Pseudomonadota</taxon>
        <taxon>Gammaproteobacteria</taxon>
        <taxon>Oceanospirillales</taxon>
        <taxon>Saccharospirillaceae</taxon>
        <taxon>Reinekea</taxon>
    </lineage>
</organism>
<reference evidence="12 13" key="1">
    <citation type="submission" date="2019-03" db="EMBL/GenBank/DDBJ databases">
        <title>Genomic Encyclopedia of Archaeal and Bacterial Type Strains, Phase II (KMG-II): from individual species to whole genera.</title>
        <authorList>
            <person name="Goeker M."/>
        </authorList>
    </citation>
    <scope>NUCLEOTIDE SEQUENCE [LARGE SCALE GENOMIC DNA]</scope>
    <source>
        <strain evidence="12 13">DSM 15388</strain>
    </source>
</reference>
<dbReference type="AlphaFoldDB" id="A0A4R3IBQ1"/>
<dbReference type="InterPro" id="IPR001179">
    <property type="entry name" value="PPIase_FKBP_dom"/>
</dbReference>
<evidence type="ECO:0000256" key="8">
    <source>
        <dbReference type="ARBA" id="ARBA00037071"/>
    </source>
</evidence>
<dbReference type="InterPro" id="IPR046357">
    <property type="entry name" value="PPIase_dom_sf"/>
</dbReference>
<evidence type="ECO:0000256" key="9">
    <source>
        <dbReference type="PROSITE-ProRule" id="PRU00277"/>
    </source>
</evidence>
<keyword evidence="13" id="KW-1185">Reference proteome</keyword>
<name>A0A4R3IBQ1_9GAMM</name>
<dbReference type="SUPFAM" id="SSF54534">
    <property type="entry name" value="FKBP-like"/>
    <property type="match status" value="1"/>
</dbReference>
<protein>
    <recommendedName>
        <fullName evidence="10">Peptidyl-prolyl cis-trans isomerase</fullName>
        <ecNumber evidence="10">5.2.1.8</ecNumber>
    </recommendedName>
</protein>
<evidence type="ECO:0000256" key="1">
    <source>
        <dbReference type="ARBA" id="ARBA00000971"/>
    </source>
</evidence>
<evidence type="ECO:0000313" key="13">
    <source>
        <dbReference type="Proteomes" id="UP000295793"/>
    </source>
</evidence>
<dbReference type="PANTHER" id="PTHR47861">
    <property type="entry name" value="FKBP-TYPE PEPTIDYL-PROLYL CIS-TRANS ISOMERASE SLYD"/>
    <property type="match status" value="1"/>
</dbReference>
<keyword evidence="4" id="KW-0963">Cytoplasm</keyword>
<sequence length="159" mass="16914">MIEDKKVVAINYNVTDSDGQLIDSSEGAEPLVYLHGSQNIIPGLEAGLTGKAKGEEFNITVEPKDAYGEYRAELVQVVPRDAFEGVESVEPGMAFTAQTQGGPVQLVVTGVEGDDVTVDPNHPLAGKTLTFTGTIEDVREASAEEIEHGHVHGEGGHHH</sequence>
<accession>A0A4R3IBQ1</accession>
<dbReference type="Gene3D" id="3.10.50.40">
    <property type="match status" value="1"/>
</dbReference>
<evidence type="ECO:0000259" key="11">
    <source>
        <dbReference type="PROSITE" id="PS50059"/>
    </source>
</evidence>
<evidence type="ECO:0000313" key="12">
    <source>
        <dbReference type="EMBL" id="TCS43911.1"/>
    </source>
</evidence>
<comment type="similarity">
    <text evidence="3 10">Belongs to the FKBP-type PPIase family.</text>
</comment>
<evidence type="ECO:0000256" key="7">
    <source>
        <dbReference type="ARBA" id="ARBA00023235"/>
    </source>
</evidence>
<dbReference type="OrthoDB" id="9808891at2"/>
<evidence type="ECO:0000256" key="6">
    <source>
        <dbReference type="ARBA" id="ARBA00023186"/>
    </source>
</evidence>
<feature type="domain" description="PPIase FKBP-type" evidence="11">
    <location>
        <begin position="5"/>
        <end position="82"/>
    </location>
</feature>
<comment type="caution">
    <text evidence="12">The sequence shown here is derived from an EMBL/GenBank/DDBJ whole genome shotgun (WGS) entry which is preliminary data.</text>
</comment>
<proteinExistence type="inferred from homology"/>
<dbReference type="Proteomes" id="UP000295793">
    <property type="component" value="Unassembled WGS sequence"/>
</dbReference>
<comment type="catalytic activity">
    <reaction evidence="1 9 10">
        <text>[protein]-peptidylproline (omega=180) = [protein]-peptidylproline (omega=0)</text>
        <dbReference type="Rhea" id="RHEA:16237"/>
        <dbReference type="Rhea" id="RHEA-COMP:10747"/>
        <dbReference type="Rhea" id="RHEA-COMP:10748"/>
        <dbReference type="ChEBI" id="CHEBI:83833"/>
        <dbReference type="ChEBI" id="CHEBI:83834"/>
        <dbReference type="EC" id="5.2.1.8"/>
    </reaction>
</comment>
<comment type="function">
    <text evidence="8">Also involved in hydrogenase metallocenter assembly, probably by participating in the nickel insertion step. This function in hydrogenase biosynthesis requires chaperone activity and the presence of the metal-binding domain, but not PPIase activity.</text>
</comment>
<dbReference type="EC" id="5.2.1.8" evidence="10"/>
<dbReference type="Pfam" id="PF00254">
    <property type="entry name" value="FKBP_C"/>
    <property type="match status" value="1"/>
</dbReference>
<keyword evidence="7 9" id="KW-0413">Isomerase</keyword>
<dbReference type="GO" id="GO:0005737">
    <property type="term" value="C:cytoplasm"/>
    <property type="evidence" value="ECO:0007669"/>
    <property type="project" value="UniProtKB-SubCell"/>
</dbReference>
<keyword evidence="5 9" id="KW-0697">Rotamase</keyword>
<dbReference type="PANTHER" id="PTHR47861:SF3">
    <property type="entry name" value="FKBP-TYPE PEPTIDYL-PROLYL CIS-TRANS ISOMERASE SLYD"/>
    <property type="match status" value="1"/>
</dbReference>
<dbReference type="PROSITE" id="PS50059">
    <property type="entry name" value="FKBP_PPIASE"/>
    <property type="match status" value="1"/>
</dbReference>
<dbReference type="GO" id="GO:0003755">
    <property type="term" value="F:peptidyl-prolyl cis-trans isomerase activity"/>
    <property type="evidence" value="ECO:0007669"/>
    <property type="project" value="UniProtKB-UniRule"/>
</dbReference>
<evidence type="ECO:0000256" key="10">
    <source>
        <dbReference type="RuleBase" id="RU003915"/>
    </source>
</evidence>
<dbReference type="GO" id="GO:0042026">
    <property type="term" value="P:protein refolding"/>
    <property type="evidence" value="ECO:0007669"/>
    <property type="project" value="UniProtKB-ARBA"/>
</dbReference>